<comment type="caution">
    <text evidence="16">The sequence shown here is derived from an EMBL/GenBank/DDBJ whole genome shotgun (WGS) entry which is preliminary data.</text>
</comment>
<dbReference type="PRINTS" id="PR00622">
    <property type="entry name" value="HISTONEH3"/>
</dbReference>
<dbReference type="InterPro" id="IPR009072">
    <property type="entry name" value="Histone-fold"/>
</dbReference>
<accession>A0A7J6MZ43</accession>
<dbReference type="SMART" id="SM00230">
    <property type="entry name" value="CysPc"/>
    <property type="match status" value="1"/>
</dbReference>
<keyword evidence="8 13" id="KW-0788">Thiol protease</keyword>
<dbReference type="PROSITE" id="PS00139">
    <property type="entry name" value="THIOL_PROTEASE_CYS"/>
    <property type="match status" value="1"/>
</dbReference>
<evidence type="ECO:0000256" key="12">
    <source>
        <dbReference type="PIRSR" id="PIRSR622684-1"/>
    </source>
</evidence>
<dbReference type="CDD" id="cd22911">
    <property type="entry name" value="HFD_H3"/>
    <property type="match status" value="1"/>
</dbReference>
<dbReference type="GO" id="GO:0000786">
    <property type="term" value="C:nucleosome"/>
    <property type="evidence" value="ECO:0007669"/>
    <property type="project" value="UniProtKB-KW"/>
</dbReference>
<feature type="compositionally biased region" description="Basic and acidic residues" evidence="14">
    <location>
        <begin position="680"/>
        <end position="691"/>
    </location>
</feature>
<feature type="region of interest" description="Disordered" evidence="14">
    <location>
        <begin position="532"/>
        <end position="600"/>
    </location>
</feature>
<keyword evidence="11" id="KW-0544">Nucleosome core</keyword>
<dbReference type="SMART" id="SM00428">
    <property type="entry name" value="H3"/>
    <property type="match status" value="1"/>
</dbReference>
<evidence type="ECO:0000256" key="10">
    <source>
        <dbReference type="ARBA" id="ARBA00023242"/>
    </source>
</evidence>
<feature type="compositionally biased region" description="Low complexity" evidence="14">
    <location>
        <begin position="1030"/>
        <end position="1041"/>
    </location>
</feature>
<comment type="similarity">
    <text evidence="4">Belongs to the histone H3 family.</text>
</comment>
<dbReference type="InterPro" id="IPR000169">
    <property type="entry name" value="Pept_cys_AS"/>
</dbReference>
<evidence type="ECO:0000256" key="14">
    <source>
        <dbReference type="SAM" id="MobiDB-lite"/>
    </source>
</evidence>
<dbReference type="OrthoDB" id="268518at2759"/>
<dbReference type="InterPro" id="IPR001300">
    <property type="entry name" value="Peptidase_C2_calpain_cat"/>
</dbReference>
<dbReference type="InterPro" id="IPR007125">
    <property type="entry name" value="H2A/H2B/H3"/>
</dbReference>
<keyword evidence="6 13" id="KW-0645">Protease</keyword>
<dbReference type="PANTHER" id="PTHR10183:SF379">
    <property type="entry name" value="CALPAIN-5"/>
    <property type="match status" value="1"/>
</dbReference>
<evidence type="ECO:0000313" key="16">
    <source>
        <dbReference type="EMBL" id="KAF4676865.1"/>
    </source>
</evidence>
<proteinExistence type="inferred from homology"/>
<dbReference type="PROSITE" id="PS50203">
    <property type="entry name" value="CALPAIN_CAT"/>
    <property type="match status" value="1"/>
</dbReference>
<evidence type="ECO:0000256" key="7">
    <source>
        <dbReference type="ARBA" id="ARBA00022801"/>
    </source>
</evidence>
<feature type="compositionally biased region" description="Low complexity" evidence="14">
    <location>
        <begin position="923"/>
        <end position="942"/>
    </location>
</feature>
<dbReference type="EMBL" id="JAAPAO010000026">
    <property type="protein sequence ID" value="KAF4676865.1"/>
    <property type="molecule type" value="Genomic_DNA"/>
</dbReference>
<keyword evidence="7 13" id="KW-0378">Hydrolase</keyword>
<feature type="region of interest" description="Disordered" evidence="14">
    <location>
        <begin position="674"/>
        <end position="695"/>
    </location>
</feature>
<feature type="compositionally biased region" description="Basic and acidic residues" evidence="14">
    <location>
        <begin position="616"/>
        <end position="630"/>
    </location>
</feature>
<feature type="active site" evidence="12 13">
    <location>
        <position position="336"/>
    </location>
</feature>
<evidence type="ECO:0000256" key="4">
    <source>
        <dbReference type="ARBA" id="ARBA00010343"/>
    </source>
</evidence>
<feature type="region of interest" description="Disordered" evidence="14">
    <location>
        <begin position="740"/>
        <end position="791"/>
    </location>
</feature>
<feature type="region of interest" description="Disordered" evidence="14">
    <location>
        <begin position="1"/>
        <end position="23"/>
    </location>
</feature>
<dbReference type="FunFam" id="1.10.20.10:FF:000085">
    <property type="entry name" value="Histone H3.2"/>
    <property type="match status" value="1"/>
</dbReference>
<dbReference type="SUPFAM" id="SSF47113">
    <property type="entry name" value="Histone-fold"/>
    <property type="match status" value="1"/>
</dbReference>
<sequence>MKASQNTMDAPPPDKVPRPGMDGLFIDKEFSPLDSRNTIGPVNSEDPKSRLRLTPKERDEAVWVRIPDLIRMNCGLSHDEEVNLFDDTIEPNDLTQGVVGDCWLLASMACLAEFPDSVVERINPKVISPIGKYTVSLYDHTKCRWEDITIDDYVPCKYYTDYSQVPYRINEQGKRVYDGRVKPRMRYKPLFAAPHGNEMWCLILEKAMAKFVGSYSKIAGGHEPFAFMTMTGYSQVYEFKRKALDKDMTRAEVGVWQRGWAQWHSRDRPTCGYKPVQPGMADKGGILSTQYNNDALFDKLLSYDERNYLLAACITCFQQPKSLQGYFRPDGLVLGHAYSLISACRVGSIRLVQLRNPHGKGEGNQSTEWNGRWSDGDLATWRSHPEVVEATGFAPGDDGMFWMSFDDFASIFDKVMVLAMSMSQPRAALAHSRRGRKSSCLPCFSRSMGDAPDMSSAFMKVEGDRLSLGVAMKAILHDEEDGMQQRRNLLAYRQMSMCPYDPYLNAPEWIKENQSVWKKWLDEKVILYPTGSSKSKAAKKSPSRAPRPKSPTAAAASSVTSSSSPPPLKSGTKQRISWGEEEVSEYDVHEKEEGEDYDDYEFEMDYDAEVERLQKEAARREREQQEAEAKKKAKQMAELEEAEKRRVKEQEARRLRRSTYLQKIDPVKIVEIKRQKKKKKDGDIKASKPGEEYSDTDSEEIVQWAFARRDYLIATKGKAGLKKAVELEKRAIMHLEWKEKRMDKRRKKKDGKIKDKTKQKKIVHDVKKEHSKHKRVKSDKKHNKDSKFSRIHSSTRWAAATTATFLYSSTLLPYMLSRLSELFSPGGGGRGGGGRTPPRGGGGGRGRGGDDRGSPGGSSESSEPMSPQESVATPPRALPPPPPRGGGARRTPPRQAAVTPGGRGVPAAAARGRQPPPPPPRSPSSESSEPESPGESVPTPRRAQPPPPRRTPIRAASPGRGAGRATAAATASSASAMTPPSAMQSASKAADADADGGIMMMVGIVGPRGRVQMRGTPPTAHRISPKRAPRQQQQQPQARRPTTGKKKTAGRTSGGRVSGGQQHEGKKRRFRPGTKALKEIRQFQRTTDLLVPKKPFARVVREIQLLFVGDEWRWSREALIALQTAAEAYLVGLFEDAMLVAIHAKRVTLMAKDLRLVRRIRGDTFA</sequence>
<dbReference type="GO" id="GO:0004198">
    <property type="term" value="F:calcium-dependent cysteine-type endopeptidase activity"/>
    <property type="evidence" value="ECO:0007669"/>
    <property type="project" value="InterPro"/>
</dbReference>
<dbReference type="GO" id="GO:0006508">
    <property type="term" value="P:proteolysis"/>
    <property type="evidence" value="ECO:0007669"/>
    <property type="project" value="UniProtKB-KW"/>
</dbReference>
<comment type="similarity">
    <text evidence="3">Belongs to the peptidase C2 family.</text>
</comment>
<feature type="active site" evidence="12 13">
    <location>
        <position position="356"/>
    </location>
</feature>
<keyword evidence="5" id="KW-0158">Chromosome</keyword>
<evidence type="ECO:0000313" key="17">
    <source>
        <dbReference type="Proteomes" id="UP000591131"/>
    </source>
</evidence>
<feature type="domain" description="Calpain catalytic" evidence="15">
    <location>
        <begin position="24"/>
        <end position="421"/>
    </location>
</feature>
<evidence type="ECO:0000256" key="1">
    <source>
        <dbReference type="ARBA" id="ARBA00004123"/>
    </source>
</evidence>
<feature type="active site" evidence="12 13">
    <location>
        <position position="102"/>
    </location>
</feature>
<comment type="subcellular location">
    <subcellularLocation>
        <location evidence="2">Chromosome</location>
    </subcellularLocation>
    <subcellularLocation>
        <location evidence="1">Nucleus</location>
    </subcellularLocation>
</comment>
<feature type="compositionally biased region" description="Basic residues" evidence="14">
    <location>
        <begin position="769"/>
        <end position="784"/>
    </location>
</feature>
<dbReference type="GO" id="GO:0046982">
    <property type="term" value="F:protein heterodimerization activity"/>
    <property type="evidence" value="ECO:0007669"/>
    <property type="project" value="InterPro"/>
</dbReference>
<feature type="compositionally biased region" description="Basic and acidic residues" evidence="14">
    <location>
        <begin position="642"/>
        <end position="652"/>
    </location>
</feature>
<keyword evidence="10" id="KW-0539">Nucleus</keyword>
<protein>
    <recommendedName>
        <fullName evidence="15">Calpain catalytic domain-containing protein</fullName>
    </recommendedName>
</protein>
<feature type="compositionally biased region" description="Basic and acidic residues" evidence="14">
    <location>
        <begin position="752"/>
        <end position="768"/>
    </location>
</feature>
<dbReference type="InterPro" id="IPR000164">
    <property type="entry name" value="Histone_H3/CENP-A"/>
</dbReference>
<reference evidence="16 17" key="1">
    <citation type="submission" date="2020-04" db="EMBL/GenBank/DDBJ databases">
        <title>Perkinsus chesapeaki whole genome sequence.</title>
        <authorList>
            <person name="Bogema D.R."/>
        </authorList>
    </citation>
    <scope>NUCLEOTIDE SEQUENCE [LARGE SCALE GENOMIC DNA]</scope>
    <source>
        <strain evidence="16">ATCC PRA-425</strain>
    </source>
</reference>
<evidence type="ECO:0000256" key="11">
    <source>
        <dbReference type="ARBA" id="ARBA00023269"/>
    </source>
</evidence>
<organism evidence="16 17">
    <name type="scientific">Perkinsus chesapeaki</name>
    <name type="common">Clam parasite</name>
    <name type="synonym">Perkinsus andrewsi</name>
    <dbReference type="NCBI Taxonomy" id="330153"/>
    <lineage>
        <taxon>Eukaryota</taxon>
        <taxon>Sar</taxon>
        <taxon>Alveolata</taxon>
        <taxon>Perkinsozoa</taxon>
        <taxon>Perkinsea</taxon>
        <taxon>Perkinsida</taxon>
        <taxon>Perkinsidae</taxon>
        <taxon>Perkinsus</taxon>
    </lineage>
</organism>
<dbReference type="InterPro" id="IPR022684">
    <property type="entry name" value="Calpain_cysteine_protease"/>
</dbReference>
<feature type="compositionally biased region" description="Gly residues" evidence="14">
    <location>
        <begin position="825"/>
        <end position="846"/>
    </location>
</feature>
<feature type="region of interest" description="Disordered" evidence="14">
    <location>
        <begin position="616"/>
        <end position="652"/>
    </location>
</feature>
<evidence type="ECO:0000256" key="6">
    <source>
        <dbReference type="ARBA" id="ARBA00022670"/>
    </source>
</evidence>
<evidence type="ECO:0000256" key="13">
    <source>
        <dbReference type="PROSITE-ProRule" id="PRU00239"/>
    </source>
</evidence>
<dbReference type="GO" id="GO:0003677">
    <property type="term" value="F:DNA binding"/>
    <property type="evidence" value="ECO:0007669"/>
    <property type="project" value="UniProtKB-KW"/>
</dbReference>
<feature type="region of interest" description="Disordered" evidence="14">
    <location>
        <begin position="825"/>
        <end position="991"/>
    </location>
</feature>
<evidence type="ECO:0000256" key="3">
    <source>
        <dbReference type="ARBA" id="ARBA00007623"/>
    </source>
</evidence>
<keyword evidence="9" id="KW-0238">DNA-binding</keyword>
<dbReference type="Proteomes" id="UP000591131">
    <property type="component" value="Unassembled WGS sequence"/>
</dbReference>
<feature type="compositionally biased region" description="Low complexity" evidence="14">
    <location>
        <begin position="550"/>
        <end position="573"/>
    </location>
</feature>
<keyword evidence="17" id="KW-1185">Reference proteome</keyword>
<dbReference type="SUPFAM" id="SSF54001">
    <property type="entry name" value="Cysteine proteinases"/>
    <property type="match status" value="1"/>
</dbReference>
<dbReference type="Pfam" id="PF00648">
    <property type="entry name" value="Peptidase_C2"/>
    <property type="match status" value="1"/>
</dbReference>
<dbReference type="GO" id="GO:0030527">
    <property type="term" value="F:structural constituent of chromatin"/>
    <property type="evidence" value="ECO:0007669"/>
    <property type="project" value="InterPro"/>
</dbReference>
<dbReference type="Pfam" id="PF00125">
    <property type="entry name" value="Histone"/>
    <property type="match status" value="1"/>
</dbReference>
<dbReference type="AlphaFoldDB" id="A0A7J6MZ43"/>
<evidence type="ECO:0000256" key="8">
    <source>
        <dbReference type="ARBA" id="ARBA00022807"/>
    </source>
</evidence>
<dbReference type="InterPro" id="IPR038765">
    <property type="entry name" value="Papain-like_cys_pep_sf"/>
</dbReference>
<feature type="region of interest" description="Disordered" evidence="14">
    <location>
        <begin position="1008"/>
        <end position="1075"/>
    </location>
</feature>
<evidence type="ECO:0000256" key="2">
    <source>
        <dbReference type="ARBA" id="ARBA00004286"/>
    </source>
</evidence>
<dbReference type="Gene3D" id="1.10.20.10">
    <property type="entry name" value="Histone, subunit A"/>
    <property type="match status" value="1"/>
</dbReference>
<gene>
    <name evidence="16" type="ORF">FOL47_004568</name>
</gene>
<evidence type="ECO:0000256" key="5">
    <source>
        <dbReference type="ARBA" id="ARBA00022454"/>
    </source>
</evidence>
<name>A0A7J6MZ43_PERCH</name>
<dbReference type="GO" id="GO:0005634">
    <property type="term" value="C:nucleus"/>
    <property type="evidence" value="ECO:0007669"/>
    <property type="project" value="UniProtKB-SubCell"/>
</dbReference>
<feature type="compositionally biased region" description="Low complexity" evidence="14">
    <location>
        <begin position="953"/>
        <end position="991"/>
    </location>
</feature>
<dbReference type="Gene3D" id="3.90.70.10">
    <property type="entry name" value="Cysteine proteinases"/>
    <property type="match status" value="1"/>
</dbReference>
<evidence type="ECO:0000256" key="9">
    <source>
        <dbReference type="ARBA" id="ARBA00023125"/>
    </source>
</evidence>
<evidence type="ECO:0000259" key="15">
    <source>
        <dbReference type="PROSITE" id="PS50203"/>
    </source>
</evidence>
<dbReference type="PANTHER" id="PTHR10183">
    <property type="entry name" value="CALPAIN"/>
    <property type="match status" value="1"/>
</dbReference>